<dbReference type="Proteomes" id="UP001197378">
    <property type="component" value="Unassembled WGS sequence"/>
</dbReference>
<dbReference type="Gene3D" id="3.20.20.140">
    <property type="entry name" value="Metal-dependent hydrolases"/>
    <property type="match status" value="1"/>
</dbReference>
<accession>A0AAE2YR66</accession>
<keyword evidence="6 11" id="KW-0548">Nucleotidyltransferase</keyword>
<dbReference type="InterPro" id="IPR004013">
    <property type="entry name" value="PHP_dom"/>
</dbReference>
<evidence type="ECO:0000259" key="10">
    <source>
        <dbReference type="SMART" id="SM00481"/>
    </source>
</evidence>
<dbReference type="RefSeq" id="WP_215871091.1">
    <property type="nucleotide sequence ID" value="NZ_JAAXYO010000152.1"/>
</dbReference>
<dbReference type="GO" id="GO:0006260">
    <property type="term" value="P:DNA replication"/>
    <property type="evidence" value="ECO:0007669"/>
    <property type="project" value="UniProtKB-KW"/>
</dbReference>
<dbReference type="GO" id="GO:0008408">
    <property type="term" value="F:3'-5' exonuclease activity"/>
    <property type="evidence" value="ECO:0007669"/>
    <property type="project" value="InterPro"/>
</dbReference>
<evidence type="ECO:0000256" key="3">
    <source>
        <dbReference type="ARBA" id="ARBA00019114"/>
    </source>
</evidence>
<evidence type="ECO:0000256" key="1">
    <source>
        <dbReference type="ARBA" id="ARBA00004496"/>
    </source>
</evidence>
<comment type="catalytic activity">
    <reaction evidence="9">
        <text>DNA(n) + a 2'-deoxyribonucleoside 5'-triphosphate = DNA(n+1) + diphosphate</text>
        <dbReference type="Rhea" id="RHEA:22508"/>
        <dbReference type="Rhea" id="RHEA-COMP:17339"/>
        <dbReference type="Rhea" id="RHEA-COMP:17340"/>
        <dbReference type="ChEBI" id="CHEBI:33019"/>
        <dbReference type="ChEBI" id="CHEBI:61560"/>
        <dbReference type="ChEBI" id="CHEBI:173112"/>
        <dbReference type="EC" id="2.7.7.7"/>
    </reaction>
</comment>
<proteinExistence type="predicted"/>
<dbReference type="Gene3D" id="1.10.10.1600">
    <property type="entry name" value="Bacterial DNA polymerase III alpha subunit, thumb domain"/>
    <property type="match status" value="1"/>
</dbReference>
<comment type="caution">
    <text evidence="11">The sequence shown here is derived from an EMBL/GenBank/DDBJ whole genome shotgun (WGS) entry which is preliminary data.</text>
</comment>
<dbReference type="CDD" id="cd04485">
    <property type="entry name" value="DnaE_OBF"/>
    <property type="match status" value="1"/>
</dbReference>
<dbReference type="EMBL" id="JAAXYO010000152">
    <property type="protein sequence ID" value="MBU2788518.1"/>
    <property type="molecule type" value="Genomic_DNA"/>
</dbReference>
<dbReference type="InterPro" id="IPR004805">
    <property type="entry name" value="DnaE2/DnaE/PolC"/>
</dbReference>
<dbReference type="Pfam" id="PF14579">
    <property type="entry name" value="HHH_6"/>
    <property type="match status" value="1"/>
</dbReference>
<evidence type="ECO:0000256" key="8">
    <source>
        <dbReference type="ARBA" id="ARBA00022932"/>
    </source>
</evidence>
<evidence type="ECO:0000313" key="12">
    <source>
        <dbReference type="Proteomes" id="UP001197378"/>
    </source>
</evidence>
<comment type="subcellular location">
    <subcellularLocation>
        <location evidence="1">Cytoplasm</location>
    </subcellularLocation>
</comment>
<dbReference type="EC" id="2.7.7.7" evidence="2"/>
<keyword evidence="5 11" id="KW-0808">Transferase</keyword>
<dbReference type="InterPro" id="IPR049821">
    <property type="entry name" value="PolIIIA_DnaE1_PHP"/>
</dbReference>
<feature type="domain" description="Polymerase/histidinol phosphatase N-terminal" evidence="10">
    <location>
        <begin position="6"/>
        <end position="73"/>
    </location>
</feature>
<dbReference type="Pfam" id="PF07733">
    <property type="entry name" value="DNA_pol3_alpha"/>
    <property type="match status" value="1"/>
</dbReference>
<keyword evidence="7" id="KW-0235">DNA replication</keyword>
<evidence type="ECO:0000256" key="9">
    <source>
        <dbReference type="ARBA" id="ARBA00049244"/>
    </source>
</evidence>
<dbReference type="InterPro" id="IPR016195">
    <property type="entry name" value="Pol/histidinol_Pase-like"/>
</dbReference>
<dbReference type="CDD" id="cd07433">
    <property type="entry name" value="PHP_PolIIIA_DnaE1"/>
    <property type="match status" value="1"/>
</dbReference>
<dbReference type="AlphaFoldDB" id="A0AAE2YR66"/>
<keyword evidence="12" id="KW-1185">Reference proteome</keyword>
<organism evidence="11 12">
    <name type="scientific">Igneacidithiobacillus copahuensis</name>
    <dbReference type="NCBI Taxonomy" id="2724909"/>
    <lineage>
        <taxon>Bacteria</taxon>
        <taxon>Pseudomonadati</taxon>
        <taxon>Pseudomonadota</taxon>
        <taxon>Acidithiobacillia</taxon>
        <taxon>Acidithiobacillales</taxon>
        <taxon>Acidithiobacillaceae</taxon>
        <taxon>Igneacidithiobacillus</taxon>
    </lineage>
</organism>
<sequence length="1163" mass="128798">MSTDFVHLHVHSEYSLEDGIIPVKKLVQRCAEQGMPAVAITDHGNLFALVKFYNAARAQGIKPIIGAELWLQGEGAESGSSLLLLCRNGDGFRALSHLLSRAFLEGLQDGKARIQRSWLEHEDRTGLIALSAAGQGEIGQVLLRDPLRARALARQYQELFPDAFYLEIQRNEEAEQEALNEATVALALELDLPLVASNNAHFLDAEDFPAFDARQCIAAGYTLADERRPRRFTPEHRLPSAAEMLARFADLPEACANTVEIAQRCNLTLTLGQYTLPDFPTPDGSPIEVYFRKAAEQGLAERLQGLGIPDAEALPYRERLLREVDVILQMGFPGYFLIVADFIQWAKDHGVPVGPGRGSGAGSLVAYALRITDLDPIANALLFERFLNPERVSMPDFDVDFCMDQRDRVIQYVAEKYGRDRVGQIITFGTMKARAVVRDVGRVLNLPYGFVDQLAKLVPGDLGMTLAKALEESEELRRRQQEEDDVRELLDIALRLEGLPRHASTHAGGVVISPEPLADRLPLFTDGSEGGGNVTQLDKDDVEKMGLVKFDFLGLRTLTIIDIALRGINAERRAAGQEPLDIAKLPLDDAATFTQLKSTDTVAVFQLESSGMRDLIRRLQPDNFEDIVALVALFRPGPLQSGMVDDFIARKHGKAKVVYPHPLLEPILKETYGVIVYQEQVMQCAQVLANYSLGGADLLRRAMGKKKPEEMAKQREIFLAGAAKNGIDVHQATAIFDLMEKFAEYGFNKSHSAAYALVSYQTAYLKAHYPRHFMAAVLTADMDHTDKVVAMISECGRMGMSILPPCIQRSELAFRPEGDGLRYGLGAIKGLGRGAVEAIVEARREAGEFQDFYDFLCRLDGQRVNRRSLEALIKAGALDAFGVPRAQLLASLDRFLEAAQQQQRQEASAQCSLFDSESQGQRASPALVSVEIDDRDHLAGEREVLGFYLSDHPLRVVRTDLQALGVQEIGRIVIGEPVFVAGMPVSRRNMRTKRGDRMLFLTLEDESGRAEAVVFAETWRQFNGQIADDEPLLLLAEASEDSYSGGLRLTAQRLLRWEEAQLALARLLVLHIDASPLNIAQLQELLLAHPGDCLVRIALTVADGQARAILDCPQGISASSEFRAALDALLDRDRQEWQYGPPMNLLANVVSLRDERQRRQRSA</sequence>
<dbReference type="NCBIfam" id="TIGR00594">
    <property type="entry name" value="polc"/>
    <property type="match status" value="1"/>
</dbReference>
<keyword evidence="8" id="KW-0239">DNA-directed DNA polymerase</keyword>
<name>A0AAE2YR66_9PROT</name>
<dbReference type="GO" id="GO:0005737">
    <property type="term" value="C:cytoplasm"/>
    <property type="evidence" value="ECO:0007669"/>
    <property type="project" value="UniProtKB-SubCell"/>
</dbReference>
<dbReference type="InterPro" id="IPR011708">
    <property type="entry name" value="DNA_pol3_alpha_NTPase_dom"/>
</dbReference>
<protein>
    <recommendedName>
        <fullName evidence="3">DNA polymerase III subunit alpha</fullName>
        <ecNumber evidence="2">2.7.7.7</ecNumber>
    </recommendedName>
</protein>
<dbReference type="Pfam" id="PF02811">
    <property type="entry name" value="PHP"/>
    <property type="match status" value="1"/>
</dbReference>
<dbReference type="Gene3D" id="1.10.150.870">
    <property type="match status" value="1"/>
</dbReference>
<dbReference type="InterPro" id="IPR029460">
    <property type="entry name" value="DNAPol_HHH"/>
</dbReference>
<dbReference type="NCBIfam" id="NF004226">
    <property type="entry name" value="PRK05673.1"/>
    <property type="match status" value="1"/>
</dbReference>
<reference evidence="11" key="1">
    <citation type="journal article" date="2021" name="ISME J.">
        <title>Genomic evolution of the class Acidithiobacillia: deep-branching Proteobacteria living in extreme acidic conditions.</title>
        <authorList>
            <person name="Moya-Beltran A."/>
            <person name="Beard S."/>
            <person name="Rojas-Villalobos C."/>
            <person name="Issotta F."/>
            <person name="Gallardo Y."/>
            <person name="Ulloa R."/>
            <person name="Giaveno A."/>
            <person name="Degli Esposti M."/>
            <person name="Johnson D.B."/>
            <person name="Quatrini R."/>
        </authorList>
    </citation>
    <scope>NUCLEOTIDE SEQUENCE</scope>
    <source>
        <strain evidence="11">VAN18-1</strain>
    </source>
</reference>
<dbReference type="SMART" id="SM00481">
    <property type="entry name" value="POLIIIAc"/>
    <property type="match status" value="1"/>
</dbReference>
<dbReference type="InterPro" id="IPR003141">
    <property type="entry name" value="Pol/His_phosphatase_N"/>
</dbReference>
<dbReference type="InterPro" id="IPR041931">
    <property type="entry name" value="DNA_pol3_alpha_thumb_dom"/>
</dbReference>
<evidence type="ECO:0000256" key="4">
    <source>
        <dbReference type="ARBA" id="ARBA00022490"/>
    </source>
</evidence>
<evidence type="ECO:0000313" key="11">
    <source>
        <dbReference type="EMBL" id="MBU2788518.1"/>
    </source>
</evidence>
<evidence type="ECO:0000256" key="7">
    <source>
        <dbReference type="ARBA" id="ARBA00022705"/>
    </source>
</evidence>
<gene>
    <name evidence="11" type="primary">dnaE</name>
    <name evidence="11" type="ORF">HFQ13_09965</name>
</gene>
<dbReference type="InterPro" id="IPR040982">
    <property type="entry name" value="DNA_pol3_finger"/>
</dbReference>
<dbReference type="Pfam" id="PF17657">
    <property type="entry name" value="DNA_pol3_finger"/>
    <property type="match status" value="1"/>
</dbReference>
<dbReference type="GO" id="GO:0003887">
    <property type="term" value="F:DNA-directed DNA polymerase activity"/>
    <property type="evidence" value="ECO:0007669"/>
    <property type="project" value="UniProtKB-KW"/>
</dbReference>
<keyword evidence="4" id="KW-0963">Cytoplasm</keyword>
<dbReference type="PANTHER" id="PTHR32294">
    <property type="entry name" value="DNA POLYMERASE III SUBUNIT ALPHA"/>
    <property type="match status" value="1"/>
</dbReference>
<dbReference type="PANTHER" id="PTHR32294:SF0">
    <property type="entry name" value="DNA POLYMERASE III SUBUNIT ALPHA"/>
    <property type="match status" value="1"/>
</dbReference>
<evidence type="ECO:0000256" key="2">
    <source>
        <dbReference type="ARBA" id="ARBA00012417"/>
    </source>
</evidence>
<evidence type="ECO:0000256" key="5">
    <source>
        <dbReference type="ARBA" id="ARBA00022679"/>
    </source>
</evidence>
<evidence type="ECO:0000256" key="6">
    <source>
        <dbReference type="ARBA" id="ARBA00022695"/>
    </source>
</evidence>
<dbReference type="SUPFAM" id="SSF89550">
    <property type="entry name" value="PHP domain-like"/>
    <property type="match status" value="1"/>
</dbReference>